<dbReference type="Proteomes" id="UP001157125">
    <property type="component" value="Unassembled WGS sequence"/>
</dbReference>
<dbReference type="PANTHER" id="PTHR47354:SF1">
    <property type="entry name" value="CARNITINE MONOOXYGENASE REDUCTASE SUBUNIT"/>
    <property type="match status" value="1"/>
</dbReference>
<evidence type="ECO:0000256" key="2">
    <source>
        <dbReference type="ARBA" id="ARBA00022630"/>
    </source>
</evidence>
<dbReference type="SUPFAM" id="SSF63380">
    <property type="entry name" value="Riboflavin synthase domain-like"/>
    <property type="match status" value="1"/>
</dbReference>
<dbReference type="InterPro" id="IPR017938">
    <property type="entry name" value="Riboflavin_synthase-like_b-brl"/>
</dbReference>
<keyword evidence="3" id="KW-0001">2Fe-2S</keyword>
<dbReference type="PANTHER" id="PTHR47354">
    <property type="entry name" value="NADH OXIDOREDUCTASE HCR"/>
    <property type="match status" value="1"/>
</dbReference>
<evidence type="ECO:0000256" key="4">
    <source>
        <dbReference type="ARBA" id="ARBA00022723"/>
    </source>
</evidence>
<comment type="caution">
    <text evidence="8">The sequence shown here is derived from an EMBL/GenBank/DDBJ whole genome shotgun (WGS) entry which is preliminary data.</text>
</comment>
<dbReference type="Gene3D" id="3.40.50.80">
    <property type="entry name" value="Nucleotide-binding domain of ferredoxin-NADP reductase (FNR) module"/>
    <property type="match status" value="1"/>
</dbReference>
<evidence type="ECO:0000256" key="6">
    <source>
        <dbReference type="ARBA" id="ARBA00023014"/>
    </source>
</evidence>
<evidence type="ECO:0000313" key="9">
    <source>
        <dbReference type="Proteomes" id="UP001157125"/>
    </source>
</evidence>
<dbReference type="CDD" id="cd06185">
    <property type="entry name" value="PDR_like"/>
    <property type="match status" value="1"/>
</dbReference>
<name>A0ABQ6I8D4_9MICO</name>
<dbReference type="EMBL" id="BSUN01000001">
    <property type="protein sequence ID" value="GMA34010.1"/>
    <property type="molecule type" value="Genomic_DNA"/>
</dbReference>
<keyword evidence="4" id="KW-0479">Metal-binding</keyword>
<evidence type="ECO:0000313" key="8">
    <source>
        <dbReference type="EMBL" id="GMA34010.1"/>
    </source>
</evidence>
<keyword evidence="2" id="KW-0285">Flavoprotein</keyword>
<gene>
    <name evidence="8" type="ORF">GCM10025876_02140</name>
</gene>
<evidence type="ECO:0000256" key="5">
    <source>
        <dbReference type="ARBA" id="ARBA00023004"/>
    </source>
</evidence>
<dbReference type="InterPro" id="IPR017927">
    <property type="entry name" value="FAD-bd_FR_type"/>
</dbReference>
<evidence type="ECO:0000259" key="7">
    <source>
        <dbReference type="PROSITE" id="PS51384"/>
    </source>
</evidence>
<dbReference type="PROSITE" id="PS51384">
    <property type="entry name" value="FAD_FR"/>
    <property type="match status" value="1"/>
</dbReference>
<sequence>MSAEAPALSVVVASVERLGDVVTLVLESADGAPLSSWEPGAHIDLAVDGGAVRQYSLCGVPGDPTWRVSILREQDGRGGSRWLAEQAAPGVTLAASLPRNHFAYEAHQGPVLFLAAGIGITPILAMAHAAASENADYSLAYSGAHRDTMVHLGELAEVHGPRLAVHAGNEGARLDIDATLGAIAPGTTVYACGPARYLDAVQAAAERHGVDLRLEHFTPVEAGEPLRDEPFEVELAMTGVTVTVEPGASVLSAVEAAGALVLSPAPRAPAGRARPRCSRGSWITATRSSRPPNASATTSCMCVSPAPHAPGSCSTCDVASASRAGAHGGNHLVLVGRHEGVVPHDHPAAHDDVARTPAGVGPQ</sequence>
<dbReference type="InterPro" id="IPR050415">
    <property type="entry name" value="MRET"/>
</dbReference>
<protein>
    <recommendedName>
        <fullName evidence="7">FAD-binding FR-type domain-containing protein</fullName>
    </recommendedName>
</protein>
<evidence type="ECO:0000256" key="1">
    <source>
        <dbReference type="ARBA" id="ARBA00001974"/>
    </source>
</evidence>
<keyword evidence="6" id="KW-0411">Iron-sulfur</keyword>
<keyword evidence="5" id="KW-0408">Iron</keyword>
<organism evidence="8 9">
    <name type="scientific">Demequina litorisediminis</name>
    <dbReference type="NCBI Taxonomy" id="1849022"/>
    <lineage>
        <taxon>Bacteria</taxon>
        <taxon>Bacillati</taxon>
        <taxon>Actinomycetota</taxon>
        <taxon>Actinomycetes</taxon>
        <taxon>Micrococcales</taxon>
        <taxon>Demequinaceae</taxon>
        <taxon>Demequina</taxon>
    </lineage>
</organism>
<dbReference type="InterPro" id="IPR039261">
    <property type="entry name" value="FNR_nucleotide-bd"/>
</dbReference>
<keyword evidence="9" id="KW-1185">Reference proteome</keyword>
<comment type="cofactor">
    <cofactor evidence="1">
        <name>FAD</name>
        <dbReference type="ChEBI" id="CHEBI:57692"/>
    </cofactor>
</comment>
<dbReference type="SUPFAM" id="SSF52343">
    <property type="entry name" value="Ferredoxin reductase-like, C-terminal NADP-linked domain"/>
    <property type="match status" value="1"/>
</dbReference>
<proteinExistence type="predicted"/>
<reference evidence="9" key="1">
    <citation type="journal article" date="2019" name="Int. J. Syst. Evol. Microbiol.">
        <title>The Global Catalogue of Microorganisms (GCM) 10K type strain sequencing project: providing services to taxonomists for standard genome sequencing and annotation.</title>
        <authorList>
            <consortium name="The Broad Institute Genomics Platform"/>
            <consortium name="The Broad Institute Genome Sequencing Center for Infectious Disease"/>
            <person name="Wu L."/>
            <person name="Ma J."/>
        </authorList>
    </citation>
    <scope>NUCLEOTIDE SEQUENCE [LARGE SCALE GENOMIC DNA]</scope>
    <source>
        <strain evidence="9">NBRC 112299</strain>
    </source>
</reference>
<dbReference type="Gene3D" id="2.40.30.10">
    <property type="entry name" value="Translation factors"/>
    <property type="match status" value="1"/>
</dbReference>
<evidence type="ECO:0000256" key="3">
    <source>
        <dbReference type="ARBA" id="ARBA00022714"/>
    </source>
</evidence>
<feature type="domain" description="FAD-binding FR-type" evidence="7">
    <location>
        <begin position="5"/>
        <end position="105"/>
    </location>
</feature>
<dbReference type="PRINTS" id="PR00409">
    <property type="entry name" value="PHDIOXRDTASE"/>
</dbReference>
<accession>A0ABQ6I8D4</accession>